<dbReference type="Proteomes" id="UP000016922">
    <property type="component" value="Unassembled WGS sequence"/>
</dbReference>
<gene>
    <name evidence="1" type="ORF">GLAREA_01937</name>
</gene>
<protein>
    <submittedName>
        <fullName evidence="1">Uncharacterized protein</fullName>
    </submittedName>
</protein>
<sequence>MQSLSVVLLATLLPTLLTILILSCLSIYLFAQLRASTLKASTAEILPAVEEPEPEQLRIVEIFNPDKRHFLGYTLFFKPWEGAPFNIDNREWFSQPMTFWEMATDRESSISDWDDTEVGEALKALGYEVMPAASVLSLLRNPKRRKWILEHVIYDVVFRRTSLEGDPHESYLPFTVQQHEDLRAYFDSLKNVKFSPDVATELAKLPFTLARAENLPHANIKKLIHSMSILCRPYSDSRFWDLGTDGESYLRHGNMVRDLVEWLYVRIVFMMQFQKYEFRLPESTEETFCVRAEVWTYIDEDGTVLEEKRICRRAIYIDRD</sequence>
<keyword evidence="2" id="KW-1185">Reference proteome</keyword>
<proteinExistence type="predicted"/>
<dbReference type="OrthoDB" id="3579491at2759"/>
<dbReference type="GeneID" id="19460995"/>
<dbReference type="AlphaFoldDB" id="S3CJP7"/>
<reference evidence="1 2" key="1">
    <citation type="journal article" date="2013" name="BMC Genomics">
        <title>Genomics-driven discovery of the pneumocandin biosynthetic gene cluster in the fungus Glarea lozoyensis.</title>
        <authorList>
            <person name="Chen L."/>
            <person name="Yue Q."/>
            <person name="Zhang X."/>
            <person name="Xiang M."/>
            <person name="Wang C."/>
            <person name="Li S."/>
            <person name="Che Y."/>
            <person name="Ortiz-Lopez F.J."/>
            <person name="Bills G.F."/>
            <person name="Liu X."/>
            <person name="An Z."/>
        </authorList>
    </citation>
    <scope>NUCLEOTIDE SEQUENCE [LARGE SCALE GENOMIC DNA]</scope>
    <source>
        <strain evidence="2">ATCC 20868 / MF5171</strain>
    </source>
</reference>
<evidence type="ECO:0000313" key="1">
    <source>
        <dbReference type="EMBL" id="EPE26025.1"/>
    </source>
</evidence>
<dbReference type="EMBL" id="KE145371">
    <property type="protein sequence ID" value="EPE26025.1"/>
    <property type="molecule type" value="Genomic_DNA"/>
</dbReference>
<dbReference type="HOGENOM" id="CLU_868924_0_0_1"/>
<evidence type="ECO:0000313" key="2">
    <source>
        <dbReference type="Proteomes" id="UP000016922"/>
    </source>
</evidence>
<dbReference type="KEGG" id="glz:GLAREA_01937"/>
<accession>S3CJP7</accession>
<name>S3CJP7_GLAL2</name>
<organism evidence="1 2">
    <name type="scientific">Glarea lozoyensis (strain ATCC 20868 / MF5171)</name>
    <dbReference type="NCBI Taxonomy" id="1116229"/>
    <lineage>
        <taxon>Eukaryota</taxon>
        <taxon>Fungi</taxon>
        <taxon>Dikarya</taxon>
        <taxon>Ascomycota</taxon>
        <taxon>Pezizomycotina</taxon>
        <taxon>Leotiomycetes</taxon>
        <taxon>Helotiales</taxon>
        <taxon>Helotiaceae</taxon>
        <taxon>Glarea</taxon>
    </lineage>
</organism>
<dbReference type="RefSeq" id="XP_008087344.1">
    <property type="nucleotide sequence ID" value="XM_008089153.1"/>
</dbReference>